<dbReference type="Pfam" id="PF04828">
    <property type="entry name" value="GFA"/>
    <property type="match status" value="1"/>
</dbReference>
<evidence type="ECO:0000256" key="3">
    <source>
        <dbReference type="ARBA" id="ARBA00022833"/>
    </source>
</evidence>
<evidence type="ECO:0000256" key="2">
    <source>
        <dbReference type="ARBA" id="ARBA00022723"/>
    </source>
</evidence>
<gene>
    <name evidence="6" type="ORF">AKJ31_08185</name>
</gene>
<evidence type="ECO:0000256" key="1">
    <source>
        <dbReference type="ARBA" id="ARBA00005495"/>
    </source>
</evidence>
<keyword evidence="2" id="KW-0479">Metal-binding</keyword>
<dbReference type="InterPro" id="IPR006913">
    <property type="entry name" value="CENP-V/GFA"/>
</dbReference>
<dbReference type="STRING" id="171383.AKJ31_08185"/>
<evidence type="ECO:0000259" key="5">
    <source>
        <dbReference type="PROSITE" id="PS51891"/>
    </source>
</evidence>
<comment type="caution">
    <text evidence="6">The sequence shown here is derived from an EMBL/GenBank/DDBJ whole genome shotgun (WGS) entry which is preliminary data.</text>
</comment>
<organism evidence="6 7">
    <name type="scientific">Vibrio hepatarius</name>
    <dbReference type="NCBI Taxonomy" id="171383"/>
    <lineage>
        <taxon>Bacteria</taxon>
        <taxon>Pseudomonadati</taxon>
        <taxon>Pseudomonadota</taxon>
        <taxon>Gammaproteobacteria</taxon>
        <taxon>Vibrionales</taxon>
        <taxon>Vibrionaceae</taxon>
        <taxon>Vibrio</taxon>
        <taxon>Vibrio oreintalis group</taxon>
    </lineage>
</organism>
<dbReference type="Gene3D" id="3.90.1590.10">
    <property type="entry name" value="glutathione-dependent formaldehyde- activating enzyme (gfa)"/>
    <property type="match status" value="1"/>
</dbReference>
<dbReference type="PATRIC" id="fig|171383.3.peg.1679"/>
<accession>A0A0M0I1D8</accession>
<keyword evidence="7" id="KW-1185">Reference proteome</keyword>
<dbReference type="PANTHER" id="PTHR33337">
    <property type="entry name" value="GFA DOMAIN-CONTAINING PROTEIN"/>
    <property type="match status" value="1"/>
</dbReference>
<evidence type="ECO:0000313" key="7">
    <source>
        <dbReference type="Proteomes" id="UP000037530"/>
    </source>
</evidence>
<dbReference type="PROSITE" id="PS51891">
    <property type="entry name" value="CENP_V_GFA"/>
    <property type="match status" value="1"/>
</dbReference>
<name>A0A0M0I1D8_9VIBR</name>
<evidence type="ECO:0000256" key="4">
    <source>
        <dbReference type="ARBA" id="ARBA00023239"/>
    </source>
</evidence>
<dbReference type="EMBL" id="LHPI01000005">
    <property type="protein sequence ID" value="KOO08149.1"/>
    <property type="molecule type" value="Genomic_DNA"/>
</dbReference>
<evidence type="ECO:0000313" key="6">
    <source>
        <dbReference type="EMBL" id="KOO08149.1"/>
    </source>
</evidence>
<comment type="similarity">
    <text evidence="1">Belongs to the Gfa family.</text>
</comment>
<protein>
    <submittedName>
        <fullName evidence="6">Aldehyde-activating protein</fullName>
    </submittedName>
</protein>
<proteinExistence type="inferred from homology"/>
<reference evidence="7" key="1">
    <citation type="submission" date="2015-08" db="EMBL/GenBank/DDBJ databases">
        <title>Vibrio galatheae sp. nov., a novel member of the Vibrionaceae family isolated from the Solomon Islands.</title>
        <authorList>
            <person name="Giubergia S."/>
            <person name="Machado H."/>
            <person name="Mateiu R.V."/>
            <person name="Gram L."/>
        </authorList>
    </citation>
    <scope>NUCLEOTIDE SEQUENCE [LARGE SCALE GENOMIC DNA]</scope>
    <source>
        <strain evidence="7">DSM 19134</strain>
    </source>
</reference>
<keyword evidence="4" id="KW-0456">Lyase</keyword>
<feature type="domain" description="CENP-V/GFA" evidence="5">
    <location>
        <begin position="1"/>
        <end position="112"/>
    </location>
</feature>
<sequence>MKGKCLCGSVSVETESVNEVGLCHCSMCRKWSSGPLHAIHTKQGIKFDGVEQITRFQSSDWAERGFCSKCGTHLFYYLIPASEYVLSAGLFPEENFTLASEIFVDEKPEYYELNPNSHKMTAQEVFEQYAPKE</sequence>
<dbReference type="Proteomes" id="UP000037530">
    <property type="component" value="Unassembled WGS sequence"/>
</dbReference>
<dbReference type="InterPro" id="IPR011057">
    <property type="entry name" value="Mss4-like_sf"/>
</dbReference>
<dbReference type="PANTHER" id="PTHR33337:SF40">
    <property type="entry name" value="CENP-V_GFA DOMAIN-CONTAINING PROTEIN-RELATED"/>
    <property type="match status" value="1"/>
</dbReference>
<dbReference type="GO" id="GO:0046872">
    <property type="term" value="F:metal ion binding"/>
    <property type="evidence" value="ECO:0007669"/>
    <property type="project" value="UniProtKB-KW"/>
</dbReference>
<dbReference type="AlphaFoldDB" id="A0A0M0I1D8"/>
<dbReference type="RefSeq" id="WP_053408624.1">
    <property type="nucleotide sequence ID" value="NZ_DAIPHI010000124.1"/>
</dbReference>
<dbReference type="OrthoDB" id="4188830at2"/>
<keyword evidence="3" id="KW-0862">Zinc</keyword>
<dbReference type="SUPFAM" id="SSF51316">
    <property type="entry name" value="Mss4-like"/>
    <property type="match status" value="1"/>
</dbReference>
<dbReference type="GO" id="GO:0016846">
    <property type="term" value="F:carbon-sulfur lyase activity"/>
    <property type="evidence" value="ECO:0007669"/>
    <property type="project" value="InterPro"/>
</dbReference>